<name>A0A8S5UV67_9CAUD</name>
<evidence type="ECO:0000313" key="1">
    <source>
        <dbReference type="EMBL" id="DAF98377.1"/>
    </source>
</evidence>
<dbReference type="EMBL" id="BK016146">
    <property type="protein sequence ID" value="DAF98377.1"/>
    <property type="molecule type" value="Genomic_DNA"/>
</dbReference>
<proteinExistence type="predicted"/>
<organism evidence="1">
    <name type="scientific">Siphoviridae sp. ctnNB1</name>
    <dbReference type="NCBI Taxonomy" id="2825660"/>
    <lineage>
        <taxon>Viruses</taxon>
        <taxon>Duplodnaviria</taxon>
        <taxon>Heunggongvirae</taxon>
        <taxon>Uroviricota</taxon>
        <taxon>Caudoviricetes</taxon>
    </lineage>
</organism>
<reference evidence="1" key="1">
    <citation type="journal article" date="2021" name="Proc. Natl. Acad. Sci. U.S.A.">
        <title>A Catalog of Tens of Thousands of Viruses from Human Metagenomes Reveals Hidden Associations with Chronic Diseases.</title>
        <authorList>
            <person name="Tisza M.J."/>
            <person name="Buck C.B."/>
        </authorList>
    </citation>
    <scope>NUCLEOTIDE SEQUENCE</scope>
    <source>
        <strain evidence="1">CtnNB1</strain>
    </source>
</reference>
<accession>A0A8S5UV67</accession>
<protein>
    <submittedName>
        <fullName evidence="1">Uncharacterized protein</fullName>
    </submittedName>
</protein>
<sequence>MLEVDTTESAIVENYALKALLKAITLYYEMEEKRIDEITKEQHHED</sequence>